<keyword evidence="2" id="KW-1185">Reference proteome</keyword>
<accession>A0A6J5FAJ3</accession>
<evidence type="ECO:0000313" key="1">
    <source>
        <dbReference type="EMBL" id="CAB3775373.1"/>
    </source>
</evidence>
<evidence type="ECO:0008006" key="3">
    <source>
        <dbReference type="Google" id="ProtNLM"/>
    </source>
</evidence>
<reference evidence="1 2" key="1">
    <citation type="submission" date="2020-04" db="EMBL/GenBank/DDBJ databases">
        <authorList>
            <person name="De Canck E."/>
        </authorList>
    </citation>
    <scope>NUCLEOTIDE SEQUENCE [LARGE SCALE GENOMIC DNA]</scope>
    <source>
        <strain evidence="1 2">LMG 29542</strain>
    </source>
</reference>
<organism evidence="1 2">
    <name type="scientific">Paraburkholderia humisilvae</name>
    <dbReference type="NCBI Taxonomy" id="627669"/>
    <lineage>
        <taxon>Bacteria</taxon>
        <taxon>Pseudomonadati</taxon>
        <taxon>Pseudomonadota</taxon>
        <taxon>Betaproteobacteria</taxon>
        <taxon>Burkholderiales</taxon>
        <taxon>Burkholderiaceae</taxon>
        <taxon>Paraburkholderia</taxon>
    </lineage>
</organism>
<proteinExistence type="predicted"/>
<gene>
    <name evidence="1" type="ORF">LMG29542_08755</name>
</gene>
<dbReference type="EMBL" id="CADIKH010000508">
    <property type="protein sequence ID" value="CAB3775373.1"/>
    <property type="molecule type" value="Genomic_DNA"/>
</dbReference>
<evidence type="ECO:0000313" key="2">
    <source>
        <dbReference type="Proteomes" id="UP000494363"/>
    </source>
</evidence>
<dbReference type="Proteomes" id="UP000494363">
    <property type="component" value="Unassembled WGS sequence"/>
</dbReference>
<sequence>MYRLPWDKAQFEPDVVLPDQVVVRLGSTEEPPGHTYSIYALSRLGPQQTDGDQNDNGKRTGAISMWPGHRNPAVRQLQTFDERYSLTDMDVGKRGVLLVYAGDSSRRGAPHQITLYSQDYGKSWKDIDDGMTQGGWFDSLTNTQYALYAYTLRKRQF</sequence>
<name>A0A6J5FAJ3_9BURK</name>
<protein>
    <recommendedName>
        <fullName evidence="3">Sialidase domain-containing protein</fullName>
    </recommendedName>
</protein>
<dbReference type="AlphaFoldDB" id="A0A6J5FAJ3"/>